<evidence type="ECO:0000313" key="3">
    <source>
        <dbReference type="EMBL" id="KAB0677210.1"/>
    </source>
</evidence>
<comment type="similarity">
    <text evidence="1">Belongs to the UPF0229 family.</text>
</comment>
<dbReference type="PANTHER" id="PTHR30510:SF2">
    <property type="entry name" value="UPF0229 PROTEIN YEAH"/>
    <property type="match status" value="1"/>
</dbReference>
<dbReference type="Pfam" id="PF04285">
    <property type="entry name" value="DUF444"/>
    <property type="match status" value="1"/>
</dbReference>
<organism evidence="3 4">
    <name type="scientific">Plantimonas leprariae</name>
    <dbReference type="NCBI Taxonomy" id="2615207"/>
    <lineage>
        <taxon>Bacteria</taxon>
        <taxon>Pseudomonadati</taxon>
        <taxon>Pseudomonadota</taxon>
        <taxon>Alphaproteobacteria</taxon>
        <taxon>Hyphomicrobiales</taxon>
        <taxon>Aurantimonadaceae</taxon>
        <taxon>Plantimonas</taxon>
    </lineage>
</organism>
<evidence type="ECO:0000256" key="1">
    <source>
        <dbReference type="HAMAP-Rule" id="MF_01232"/>
    </source>
</evidence>
<dbReference type="AlphaFoldDB" id="A0A7V7TV52"/>
<dbReference type="RefSeq" id="WP_150972467.1">
    <property type="nucleotide sequence ID" value="NZ_VZDO01000018.1"/>
</dbReference>
<evidence type="ECO:0000313" key="4">
    <source>
        <dbReference type="Proteomes" id="UP000432089"/>
    </source>
</evidence>
<name>A0A7V7TV52_9HYPH</name>
<reference evidence="3 4" key="1">
    <citation type="submission" date="2019-09" db="EMBL/GenBank/DDBJ databases">
        <title>YIM 132180 draft genome.</title>
        <authorList>
            <person name="Zhang K."/>
        </authorList>
    </citation>
    <scope>NUCLEOTIDE SEQUENCE [LARGE SCALE GENOMIC DNA]</scope>
    <source>
        <strain evidence="3 4">YIM 132180</strain>
    </source>
</reference>
<dbReference type="Proteomes" id="UP000432089">
    <property type="component" value="Unassembled WGS sequence"/>
</dbReference>
<accession>A0A7V7TV52</accession>
<proteinExistence type="inferred from homology"/>
<dbReference type="NCBIfam" id="NF003707">
    <property type="entry name" value="PRK05325.1-2"/>
    <property type="match status" value="1"/>
</dbReference>
<dbReference type="PANTHER" id="PTHR30510">
    <property type="entry name" value="UPF0229 PROTEIN YEAH"/>
    <property type="match status" value="1"/>
</dbReference>
<dbReference type="InterPro" id="IPR006698">
    <property type="entry name" value="UPF0229"/>
</dbReference>
<protein>
    <recommendedName>
        <fullName evidence="1">UPF0229 protein F6X38_19000</fullName>
    </recommendedName>
</protein>
<dbReference type="EMBL" id="VZDO01000018">
    <property type="protein sequence ID" value="KAB0677210.1"/>
    <property type="molecule type" value="Genomic_DNA"/>
</dbReference>
<feature type="region of interest" description="Disordered" evidence="2">
    <location>
        <begin position="82"/>
        <end position="108"/>
    </location>
</feature>
<sequence length="432" mass="48296">MHIVDRRLDSSGKSIANRQRFIRRARGVVRQAVRDAVASRSIRDVGEGGAVSIPANSVHEPTFRRSGEGGVRDYVLPGNKQYVAGDRISRPPEGGGSGSEGAEDGSGEDQFSFVLTRDEFLQFFLEDLELPDMAKREVTGEAQAKRLPAGFRTTGSPAALSVPRTLRRSLSRRIALKRPDKERLRALEAEIETLERSGTEPARLAELKLELEALLGRVRSIPFIDPVDLRYRRTTQVPEPTAQAVMFCLMDVSGSMDEHMKDLAKRFFSLLYLFLTTRYSKVSVVFIRHTHEAQEVDEETFFRSRESGGTIVSTALKEMQRIVAERFPADRWNIYAAQASDGDNVSGDNALVAELLRSGILPITQYYAYLQVGRADEGRSYLPSRESGLWRALEGLLGEAVPLAMRKVAQARDIYPVFRDLFERKATRKASA</sequence>
<keyword evidence="4" id="KW-1185">Reference proteome</keyword>
<gene>
    <name evidence="3" type="ORF">F6X38_19000</name>
</gene>
<evidence type="ECO:0000256" key="2">
    <source>
        <dbReference type="SAM" id="MobiDB-lite"/>
    </source>
</evidence>
<dbReference type="NCBIfam" id="NF003708">
    <property type="entry name" value="PRK05325.1-3"/>
    <property type="match status" value="1"/>
</dbReference>
<comment type="caution">
    <text evidence="3">The sequence shown here is derived from an EMBL/GenBank/DDBJ whole genome shotgun (WGS) entry which is preliminary data.</text>
</comment>
<dbReference type="HAMAP" id="MF_01232">
    <property type="entry name" value="UPF0229"/>
    <property type="match status" value="1"/>
</dbReference>